<organism evidence="1 2">
    <name type="scientific">Candidatus Shapirobacteria bacterium CG2_30_35_20</name>
    <dbReference type="NCBI Taxonomy" id="1805376"/>
    <lineage>
        <taxon>Bacteria</taxon>
        <taxon>Candidatus Shapironibacteriota</taxon>
    </lineage>
</organism>
<proteinExistence type="predicted"/>
<gene>
    <name evidence="1" type="ORF">AUK05_02530</name>
</gene>
<name>A0A1J5I6R0_9BACT</name>
<accession>A0A1J5I6R0</accession>
<comment type="caution">
    <text evidence="1">The sequence shown here is derived from an EMBL/GenBank/DDBJ whole genome shotgun (WGS) entry which is preliminary data.</text>
</comment>
<protein>
    <submittedName>
        <fullName evidence="1">Uncharacterized protein</fullName>
    </submittedName>
</protein>
<dbReference type="EMBL" id="MNZO01000036">
    <property type="protein sequence ID" value="OIP86904.1"/>
    <property type="molecule type" value="Genomic_DNA"/>
</dbReference>
<sequence>MIIAQMKHRSTYEYMKIDLLQRERDNTFMNETIAPIKPKGVIKLVKDFCAPLDQPSWSRERLDRGAEKLNSCLRAANSTLDKAFDRVDKAINNDRQLPVKIMSGAVLAGLLLFDVEVVKGVMNLIAVNAPVKELSVIERLSVTTGLMSYLSAHVVLGRTVVGLSPILDTN</sequence>
<dbReference type="Proteomes" id="UP000182344">
    <property type="component" value="Unassembled WGS sequence"/>
</dbReference>
<dbReference type="AlphaFoldDB" id="A0A1J5I6R0"/>
<reference evidence="1 2" key="1">
    <citation type="journal article" date="2016" name="Environ. Microbiol.">
        <title>Genomic resolution of a cold subsurface aquifer community provides metabolic insights for novel microbes adapted to high CO concentrations.</title>
        <authorList>
            <person name="Probst A.J."/>
            <person name="Castelle C.J."/>
            <person name="Singh A."/>
            <person name="Brown C.T."/>
            <person name="Anantharaman K."/>
            <person name="Sharon I."/>
            <person name="Hug L.A."/>
            <person name="Burstein D."/>
            <person name="Emerson J.B."/>
            <person name="Thomas B.C."/>
            <person name="Banfield J.F."/>
        </authorList>
    </citation>
    <scope>NUCLEOTIDE SEQUENCE [LARGE SCALE GENOMIC DNA]</scope>
    <source>
        <strain evidence="1">CG2_30_35_20</strain>
    </source>
</reference>
<dbReference type="STRING" id="1805376.AUK05_02530"/>
<evidence type="ECO:0000313" key="1">
    <source>
        <dbReference type="EMBL" id="OIP86904.1"/>
    </source>
</evidence>
<evidence type="ECO:0000313" key="2">
    <source>
        <dbReference type="Proteomes" id="UP000182344"/>
    </source>
</evidence>